<keyword evidence="3" id="KW-1185">Reference proteome</keyword>
<name>A0AAD6ZZX2_9AGAR</name>
<gene>
    <name evidence="2" type="ORF">DFH08DRAFT_1081039</name>
</gene>
<accession>A0AAD6ZZX2</accession>
<dbReference type="PANTHER" id="PTHR12277:SF81">
    <property type="entry name" value="PROTEIN ABHD13"/>
    <property type="match status" value="1"/>
</dbReference>
<proteinExistence type="predicted"/>
<dbReference type="AlphaFoldDB" id="A0AAD6ZZX2"/>
<dbReference type="InterPro" id="IPR022742">
    <property type="entry name" value="Hydrolase_4"/>
</dbReference>
<organism evidence="2 3">
    <name type="scientific">Mycena albidolilacea</name>
    <dbReference type="NCBI Taxonomy" id="1033008"/>
    <lineage>
        <taxon>Eukaryota</taxon>
        <taxon>Fungi</taxon>
        <taxon>Dikarya</taxon>
        <taxon>Basidiomycota</taxon>
        <taxon>Agaricomycotina</taxon>
        <taxon>Agaricomycetes</taxon>
        <taxon>Agaricomycetidae</taxon>
        <taxon>Agaricales</taxon>
        <taxon>Marasmiineae</taxon>
        <taxon>Mycenaceae</taxon>
        <taxon>Mycena</taxon>
    </lineage>
</organism>
<dbReference type="GO" id="GO:0016020">
    <property type="term" value="C:membrane"/>
    <property type="evidence" value="ECO:0007669"/>
    <property type="project" value="TreeGrafter"/>
</dbReference>
<dbReference type="EMBL" id="JARIHO010000021">
    <property type="protein sequence ID" value="KAJ7346115.1"/>
    <property type="molecule type" value="Genomic_DNA"/>
</dbReference>
<reference evidence="2" key="1">
    <citation type="submission" date="2023-03" db="EMBL/GenBank/DDBJ databases">
        <title>Massive genome expansion in bonnet fungi (Mycena s.s.) driven by repeated elements and novel gene families across ecological guilds.</title>
        <authorList>
            <consortium name="Lawrence Berkeley National Laboratory"/>
            <person name="Harder C.B."/>
            <person name="Miyauchi S."/>
            <person name="Viragh M."/>
            <person name="Kuo A."/>
            <person name="Thoen E."/>
            <person name="Andreopoulos B."/>
            <person name="Lu D."/>
            <person name="Skrede I."/>
            <person name="Drula E."/>
            <person name="Henrissat B."/>
            <person name="Morin E."/>
            <person name="Kohler A."/>
            <person name="Barry K."/>
            <person name="LaButti K."/>
            <person name="Morin E."/>
            <person name="Salamov A."/>
            <person name="Lipzen A."/>
            <person name="Mereny Z."/>
            <person name="Hegedus B."/>
            <person name="Baldrian P."/>
            <person name="Stursova M."/>
            <person name="Weitz H."/>
            <person name="Taylor A."/>
            <person name="Grigoriev I.V."/>
            <person name="Nagy L.G."/>
            <person name="Martin F."/>
            <person name="Kauserud H."/>
        </authorList>
    </citation>
    <scope>NUCLEOTIDE SEQUENCE</scope>
    <source>
        <strain evidence="2">CBHHK002</strain>
    </source>
</reference>
<dbReference type="Proteomes" id="UP001218218">
    <property type="component" value="Unassembled WGS sequence"/>
</dbReference>
<dbReference type="InterPro" id="IPR029058">
    <property type="entry name" value="AB_hydrolase_fold"/>
</dbReference>
<protein>
    <recommendedName>
        <fullName evidence="1">Ig-like domain-containing protein</fullName>
    </recommendedName>
</protein>
<dbReference type="SUPFAM" id="SSF53474">
    <property type="entry name" value="alpha/beta-Hydrolases"/>
    <property type="match status" value="1"/>
</dbReference>
<dbReference type="PROSITE" id="PS50835">
    <property type="entry name" value="IG_LIKE"/>
    <property type="match status" value="1"/>
</dbReference>
<dbReference type="Gene3D" id="3.40.50.1820">
    <property type="entry name" value="alpha/beta hydrolase"/>
    <property type="match status" value="1"/>
</dbReference>
<evidence type="ECO:0000313" key="2">
    <source>
        <dbReference type="EMBL" id="KAJ7346115.1"/>
    </source>
</evidence>
<comment type="caution">
    <text evidence="2">The sequence shown here is derived from an EMBL/GenBank/DDBJ whole genome shotgun (WGS) entry which is preliminary data.</text>
</comment>
<dbReference type="InterPro" id="IPR007110">
    <property type="entry name" value="Ig-like_dom"/>
</dbReference>
<dbReference type="GO" id="GO:0008474">
    <property type="term" value="F:palmitoyl-(protein) hydrolase activity"/>
    <property type="evidence" value="ECO:0007669"/>
    <property type="project" value="TreeGrafter"/>
</dbReference>
<evidence type="ECO:0000259" key="1">
    <source>
        <dbReference type="PROSITE" id="PS50835"/>
    </source>
</evidence>
<evidence type="ECO:0000313" key="3">
    <source>
        <dbReference type="Proteomes" id="UP001218218"/>
    </source>
</evidence>
<feature type="domain" description="Ig-like" evidence="1">
    <location>
        <begin position="28"/>
        <end position="72"/>
    </location>
</feature>
<sequence>MASLSKTVSNATSAVRPAVPGLPICISPETTISPEELGLVCSDLELVTSDSVTLHCYLLRHAEQSTVRWDQNTESDSCAVAIVILFHGNGSNYGDGIYASSKLMRLRCNVLMLSYYGYGRSEGIPWLRLDAQAALDYVRSDSELARPPTILYGTSLGSAVAIDLASRNPSTVRLRPIINRPQ</sequence>
<dbReference type="PANTHER" id="PTHR12277">
    <property type="entry name" value="ALPHA/BETA HYDROLASE DOMAIN-CONTAINING PROTEIN"/>
    <property type="match status" value="1"/>
</dbReference>
<dbReference type="Pfam" id="PF12146">
    <property type="entry name" value="Hydrolase_4"/>
    <property type="match status" value="1"/>
</dbReference>